<dbReference type="InterPro" id="IPR011042">
    <property type="entry name" value="6-blade_b-propeller_TolB-like"/>
</dbReference>
<feature type="region of interest" description="Disordered" evidence="1">
    <location>
        <begin position="456"/>
        <end position="480"/>
    </location>
</feature>
<evidence type="ECO:0000313" key="4">
    <source>
        <dbReference type="Proteomes" id="UP000253769"/>
    </source>
</evidence>
<keyword evidence="2" id="KW-0472">Membrane</keyword>
<dbReference type="InterPro" id="IPR008557">
    <property type="entry name" value="PhoX"/>
</dbReference>
<evidence type="ECO:0000256" key="2">
    <source>
        <dbReference type="SAM" id="Phobius"/>
    </source>
</evidence>
<accession>A0A369WS02</accession>
<dbReference type="Pfam" id="PF05787">
    <property type="entry name" value="PhoX"/>
    <property type="match status" value="1"/>
</dbReference>
<keyword evidence="4" id="KW-1185">Reference proteome</keyword>
<protein>
    <submittedName>
        <fullName evidence="3">PhoX family phosphatase</fullName>
    </submittedName>
</protein>
<dbReference type="SUPFAM" id="SSF63829">
    <property type="entry name" value="Calcium-dependent phosphotriesterase"/>
    <property type="match status" value="1"/>
</dbReference>
<feature type="transmembrane region" description="Helical" evidence="2">
    <location>
        <begin position="33"/>
        <end position="53"/>
    </location>
</feature>
<dbReference type="AlphaFoldDB" id="A0A369WS02"/>
<comment type="caution">
    <text evidence="3">The sequence shown here is derived from an EMBL/GenBank/DDBJ whole genome shotgun (WGS) entry which is preliminary data.</text>
</comment>
<dbReference type="InterPro" id="IPR006311">
    <property type="entry name" value="TAT_signal"/>
</dbReference>
<dbReference type="Gene3D" id="2.120.10.30">
    <property type="entry name" value="TolB, C-terminal domain"/>
    <property type="match status" value="1"/>
</dbReference>
<dbReference type="Proteomes" id="UP000253769">
    <property type="component" value="Unassembled WGS sequence"/>
</dbReference>
<keyword evidence="2" id="KW-0812">Transmembrane</keyword>
<evidence type="ECO:0000313" key="3">
    <source>
        <dbReference type="EMBL" id="RDE24447.1"/>
    </source>
</evidence>
<dbReference type="RefSeq" id="WP_114694034.1">
    <property type="nucleotide sequence ID" value="NZ_QQOH01000001.1"/>
</dbReference>
<organism evidence="3 4">
    <name type="scientific">Motiliproteus coralliicola</name>
    <dbReference type="NCBI Taxonomy" id="2283196"/>
    <lineage>
        <taxon>Bacteria</taxon>
        <taxon>Pseudomonadati</taxon>
        <taxon>Pseudomonadota</taxon>
        <taxon>Gammaproteobacteria</taxon>
        <taxon>Oceanospirillales</taxon>
        <taxon>Oceanospirillaceae</taxon>
        <taxon>Motiliproteus</taxon>
    </lineage>
</organism>
<dbReference type="PANTHER" id="PTHR35399:SF2">
    <property type="entry name" value="DUF839 DOMAIN-CONTAINING PROTEIN"/>
    <property type="match status" value="1"/>
</dbReference>
<keyword evidence="2" id="KW-1133">Transmembrane helix</keyword>
<dbReference type="OrthoDB" id="9801383at2"/>
<dbReference type="PROSITE" id="PS51318">
    <property type="entry name" value="TAT"/>
    <property type="match status" value="1"/>
</dbReference>
<name>A0A369WS02_9GAMM</name>
<evidence type="ECO:0000256" key="1">
    <source>
        <dbReference type="SAM" id="MobiDB-lite"/>
    </source>
</evidence>
<reference evidence="3 4" key="1">
    <citation type="submission" date="2018-07" db="EMBL/GenBank/DDBJ databases">
        <title>Motiliproteus coralliicola sp. nov., a bacterium isolated from Coral.</title>
        <authorList>
            <person name="Wang G."/>
        </authorList>
    </citation>
    <scope>NUCLEOTIDE SEQUENCE [LARGE SCALE GENOMIC DNA]</scope>
    <source>
        <strain evidence="3 4">C34</strain>
    </source>
</reference>
<gene>
    <name evidence="3" type="ORF">DV711_02340</name>
</gene>
<proteinExistence type="predicted"/>
<dbReference type="PANTHER" id="PTHR35399">
    <property type="entry name" value="SLR8030 PROTEIN"/>
    <property type="match status" value="1"/>
</dbReference>
<dbReference type="EMBL" id="QQOH01000001">
    <property type="protein sequence ID" value="RDE24447.1"/>
    <property type="molecule type" value="Genomic_DNA"/>
</dbReference>
<sequence>MSYENSYDLCSNLNKEQDSEFTRMTDKAVSRRGFLGGMGALSVGAFIGLTPIAQSVKAAMGTTVHSQLIGFKPIPASTADKVVVPEGYKVTNLISWGDPIFTNAPEFDPSGKAPAADQALQFGDNTDGMSLFPLSDDRAVLAVNNEYTNNDLLFAHKGEKMTADDVKKAQNAHGVSVFEITKTADGWQVDRSGKLNRRITANTPMQLTGPAAGDALLQTEADPTGTEVLGTFNNCANGETPWGTYLTCEENFHGYFGTADDSYEVPAAQQRYGVKPADKRYQWSKFDSRFDLAKNPNEPNRHGWVVEIDPMDPESKPLKRTALGRFKHENAALMIDNSGHAVVYLGDDERGEHLYKFVSKGKYNPNNKAANRNLLEEGTLYVAKFHADAGELKGKGKWIELSFGKNGLTPENGFNSQAEVLIHTRLAATQVGGTTMDRPEWVAVHPNKSSACCTLTNNKNRGNKDNQPVGGPNPRAGNKYGQIVRWTPSNGDHTAAEFDWDLYVIAGNPAVHAGGLQAGTSNITRENMFNSPDGLGFDQGGRLWIMTDGKYSNKDDFAGMGNNQMLCGDPQTGEIHRFLVGPIASEVTGLTFSPDYKTMFVGIQHPGEKGKPSHFPGGGDSKPRSTVVMITREDGGVIGA</sequence>